<feature type="coiled-coil region" evidence="5">
    <location>
        <begin position="209"/>
        <end position="265"/>
    </location>
</feature>
<dbReference type="InterPro" id="IPR013324">
    <property type="entry name" value="RNA_pol_sigma_r3/r4-like"/>
</dbReference>
<dbReference type="Gene3D" id="1.10.10.10">
    <property type="entry name" value="Winged helix-like DNA-binding domain superfamily/Winged helix DNA-binding domain"/>
    <property type="match status" value="2"/>
</dbReference>
<dbReference type="RefSeq" id="WP_180136183.1">
    <property type="nucleotide sequence ID" value="NZ_JABMKT010000021.1"/>
</dbReference>
<dbReference type="SUPFAM" id="SSF88946">
    <property type="entry name" value="Sigma2 domain of RNA polymerase sigma factors"/>
    <property type="match status" value="1"/>
</dbReference>
<evidence type="ECO:0000259" key="6">
    <source>
        <dbReference type="PROSITE" id="PS00715"/>
    </source>
</evidence>
<name>A0A7Z0PFI7_9FUSO</name>
<dbReference type="GO" id="GO:0016987">
    <property type="term" value="F:sigma factor activity"/>
    <property type="evidence" value="ECO:0007669"/>
    <property type="project" value="UniProtKB-KW"/>
</dbReference>
<dbReference type="PIRSF" id="PIRSF000770">
    <property type="entry name" value="RNA_pol_sigma-SigE/K"/>
    <property type="match status" value="1"/>
</dbReference>
<dbReference type="InterPro" id="IPR050239">
    <property type="entry name" value="Sigma-70_RNA_pol_init_factors"/>
</dbReference>
<evidence type="ECO:0000256" key="1">
    <source>
        <dbReference type="ARBA" id="ARBA00023015"/>
    </source>
</evidence>
<dbReference type="InterPro" id="IPR007630">
    <property type="entry name" value="RNA_pol_sigma70_r4"/>
</dbReference>
<dbReference type="Pfam" id="PF04542">
    <property type="entry name" value="Sigma70_r2"/>
    <property type="match status" value="1"/>
</dbReference>
<evidence type="ECO:0000313" key="7">
    <source>
        <dbReference type="EMBL" id="NYV28094.1"/>
    </source>
</evidence>
<dbReference type="Gene3D" id="1.10.601.10">
    <property type="entry name" value="RNA Polymerase Primary Sigma Factor"/>
    <property type="match status" value="1"/>
</dbReference>
<dbReference type="InterPro" id="IPR036388">
    <property type="entry name" value="WH-like_DNA-bd_sf"/>
</dbReference>
<protein>
    <submittedName>
        <fullName evidence="7">RNA polymerase sigma factor RpoD/SigA</fullName>
    </submittedName>
</protein>
<dbReference type="CDD" id="cd06171">
    <property type="entry name" value="Sigma70_r4"/>
    <property type="match status" value="1"/>
</dbReference>
<evidence type="ECO:0000313" key="8">
    <source>
        <dbReference type="Proteomes" id="UP000526184"/>
    </source>
</evidence>
<gene>
    <name evidence="7" type="ORF">HP397_04605</name>
</gene>
<dbReference type="EMBL" id="JABMKT010000021">
    <property type="protein sequence ID" value="NYV28094.1"/>
    <property type="molecule type" value="Genomic_DNA"/>
</dbReference>
<evidence type="ECO:0000256" key="2">
    <source>
        <dbReference type="ARBA" id="ARBA00023082"/>
    </source>
</evidence>
<dbReference type="InterPro" id="IPR009042">
    <property type="entry name" value="RNA_pol_sigma70_r1_2"/>
</dbReference>
<dbReference type="InterPro" id="IPR000943">
    <property type="entry name" value="RNA_pol_sigma70"/>
</dbReference>
<dbReference type="AlphaFoldDB" id="A0A7Z0PFI7"/>
<keyword evidence="3" id="KW-0238">DNA-binding</keyword>
<dbReference type="NCBIfam" id="TIGR02937">
    <property type="entry name" value="sigma70-ECF"/>
    <property type="match status" value="1"/>
</dbReference>
<dbReference type="PANTHER" id="PTHR30603:SF47">
    <property type="entry name" value="RNA POLYMERASE SIGMA FACTOR SIGD, CHLOROPLASTIC"/>
    <property type="match status" value="1"/>
</dbReference>
<dbReference type="GO" id="GO:0006352">
    <property type="term" value="P:DNA-templated transcription initiation"/>
    <property type="evidence" value="ECO:0007669"/>
    <property type="project" value="InterPro"/>
</dbReference>
<dbReference type="Pfam" id="PF00140">
    <property type="entry name" value="Sigma70_r1_2"/>
    <property type="match status" value="1"/>
</dbReference>
<dbReference type="Pfam" id="PF04545">
    <property type="entry name" value="Sigma70_r4"/>
    <property type="match status" value="1"/>
</dbReference>
<keyword evidence="1" id="KW-0805">Transcription regulation</keyword>
<sequence length="281" mass="32652">MEDKKLTNSSESNINLISLYISDLQNHELLTAEEEVELFKRVREENDEQAKHLLILSNLRLVVSEAKKLLGNGLPLIDLISEGNLGLIKSIDKFDYTKGLRFSTYAVWWIKQTIKKAIVNLGRDIRIPSYKYEQLSKVNKVIETYQNECGDIPSTDYIADVLGMKPSKVVLLQNEFQEIISLNDTIGDNIFLEDVIGQNDNVEDDIIRNDQLSEMYHLLEETLNAREKEILELRYGLSNNKIHTLKEIGEKLNITRERVREIEKKAITKLKKNLEEYKYMY</sequence>
<dbReference type="PRINTS" id="PR00046">
    <property type="entry name" value="SIGMA70FCT"/>
</dbReference>
<reference evidence="7 8" key="1">
    <citation type="submission" date="2020-05" db="EMBL/GenBank/DDBJ databases">
        <title>Streptobacillus felis strain LHL191014123.</title>
        <authorList>
            <person name="Fawzy A."/>
            <person name="Rau J."/>
            <person name="Risse K."/>
            <person name="Schauerte N."/>
            <person name="Geiger C."/>
            <person name="Blom J."/>
            <person name="Imirzalioglu C."/>
            <person name="Falgenhauer J."/>
            <person name="Bach A."/>
            <person name="Herden C."/>
            <person name="Eisenberg T."/>
        </authorList>
    </citation>
    <scope>NUCLEOTIDE SEQUENCE [LARGE SCALE GENOMIC DNA]</scope>
    <source>
        <strain evidence="7 8">LHL191014123</strain>
    </source>
</reference>
<feature type="domain" description="RNA polymerase sigma-70" evidence="6">
    <location>
        <begin position="78"/>
        <end position="91"/>
    </location>
</feature>
<keyword evidence="2" id="KW-0731">Sigma factor</keyword>
<keyword evidence="8" id="KW-1185">Reference proteome</keyword>
<evidence type="ECO:0000256" key="4">
    <source>
        <dbReference type="ARBA" id="ARBA00023163"/>
    </source>
</evidence>
<evidence type="ECO:0000256" key="3">
    <source>
        <dbReference type="ARBA" id="ARBA00023125"/>
    </source>
</evidence>
<organism evidence="7 8">
    <name type="scientific">Streptobacillus felis</name>
    <dbReference type="NCBI Taxonomy" id="1384509"/>
    <lineage>
        <taxon>Bacteria</taxon>
        <taxon>Fusobacteriati</taxon>
        <taxon>Fusobacteriota</taxon>
        <taxon>Fusobacteriia</taxon>
        <taxon>Fusobacteriales</taxon>
        <taxon>Leptotrichiaceae</taxon>
        <taxon>Streptobacillus</taxon>
    </lineage>
</organism>
<dbReference type="PROSITE" id="PS00715">
    <property type="entry name" value="SIGMA70_1"/>
    <property type="match status" value="1"/>
</dbReference>
<proteinExistence type="predicted"/>
<keyword evidence="5" id="KW-0175">Coiled coil</keyword>
<dbReference type="GO" id="GO:0003677">
    <property type="term" value="F:DNA binding"/>
    <property type="evidence" value="ECO:0007669"/>
    <property type="project" value="UniProtKB-KW"/>
</dbReference>
<comment type="caution">
    <text evidence="7">The sequence shown here is derived from an EMBL/GenBank/DDBJ whole genome shotgun (WGS) entry which is preliminary data.</text>
</comment>
<dbReference type="InterPro" id="IPR007627">
    <property type="entry name" value="RNA_pol_sigma70_r2"/>
</dbReference>
<evidence type="ECO:0000256" key="5">
    <source>
        <dbReference type="SAM" id="Coils"/>
    </source>
</evidence>
<dbReference type="Proteomes" id="UP000526184">
    <property type="component" value="Unassembled WGS sequence"/>
</dbReference>
<dbReference type="SUPFAM" id="SSF88659">
    <property type="entry name" value="Sigma3 and sigma4 domains of RNA polymerase sigma factors"/>
    <property type="match status" value="2"/>
</dbReference>
<dbReference type="InterPro" id="IPR013325">
    <property type="entry name" value="RNA_pol_sigma_r2"/>
</dbReference>
<dbReference type="InterPro" id="IPR014284">
    <property type="entry name" value="RNA_pol_sigma-70_dom"/>
</dbReference>
<accession>A0A7Z0PFI7</accession>
<dbReference type="PANTHER" id="PTHR30603">
    <property type="entry name" value="RNA POLYMERASE SIGMA FACTOR RPO"/>
    <property type="match status" value="1"/>
</dbReference>
<keyword evidence="4" id="KW-0804">Transcription</keyword>